<dbReference type="InterPro" id="IPR003736">
    <property type="entry name" value="PAAI_dom"/>
</dbReference>
<sequence length="145" mass="16309">MNQAHYDKLERMYLQAKVNTKIFDTTKVKISEEIAEISLEISDKYFHALGAIHGSVYFKLLDDAAFFAVNSIVEDVFVLTTSFNINLIRPVNKGVITAIGKVKFKSRNIFVAESTLYNEDGKEIAFGTGNFAKSKIELSEKIGYL</sequence>
<name>A0ABU6A159_9FLAO</name>
<protein>
    <submittedName>
        <fullName evidence="3">PaaI family thioesterase</fullName>
        <ecNumber evidence="3">3.1.2.-</ecNumber>
    </submittedName>
</protein>
<organism evidence="3 4">
    <name type="scientific">Aquimarina gracilis</name>
    <dbReference type="NCBI Taxonomy" id="874422"/>
    <lineage>
        <taxon>Bacteria</taxon>
        <taxon>Pseudomonadati</taxon>
        <taxon>Bacteroidota</taxon>
        <taxon>Flavobacteriia</taxon>
        <taxon>Flavobacteriales</taxon>
        <taxon>Flavobacteriaceae</taxon>
        <taxon>Aquimarina</taxon>
    </lineage>
</organism>
<keyword evidence="1 3" id="KW-0378">Hydrolase</keyword>
<accession>A0ABU6A159</accession>
<dbReference type="InterPro" id="IPR029069">
    <property type="entry name" value="HotDog_dom_sf"/>
</dbReference>
<dbReference type="Pfam" id="PF03061">
    <property type="entry name" value="4HBT"/>
    <property type="match status" value="1"/>
</dbReference>
<feature type="domain" description="Thioesterase" evidence="2">
    <location>
        <begin position="50"/>
        <end position="124"/>
    </location>
</feature>
<dbReference type="CDD" id="cd03443">
    <property type="entry name" value="PaaI_thioesterase"/>
    <property type="match status" value="1"/>
</dbReference>
<reference evidence="3 4" key="1">
    <citation type="journal article" date="2013" name="Int. J. Syst. Evol. Microbiol.">
        <title>Aquimarina gracilis sp. nov., isolated from the gut microflora of a mussel, Mytilus coruscus, and emended description of Aquimarina spongiae.</title>
        <authorList>
            <person name="Park S.C."/>
            <person name="Choe H.N."/>
            <person name="Baik K.S."/>
            <person name="Seong C.N."/>
        </authorList>
    </citation>
    <scope>NUCLEOTIDE SEQUENCE [LARGE SCALE GENOMIC DNA]</scope>
    <source>
        <strain evidence="3 4">PSC32</strain>
    </source>
</reference>
<dbReference type="InterPro" id="IPR006683">
    <property type="entry name" value="Thioestr_dom"/>
</dbReference>
<evidence type="ECO:0000313" key="3">
    <source>
        <dbReference type="EMBL" id="MEB3347823.1"/>
    </source>
</evidence>
<evidence type="ECO:0000256" key="1">
    <source>
        <dbReference type="ARBA" id="ARBA00022801"/>
    </source>
</evidence>
<dbReference type="InterPro" id="IPR052723">
    <property type="entry name" value="Acyl-CoA_thioesterase_PaaI"/>
</dbReference>
<dbReference type="EMBL" id="JAYKLX010000010">
    <property type="protein sequence ID" value="MEB3347823.1"/>
    <property type="molecule type" value="Genomic_DNA"/>
</dbReference>
<proteinExistence type="predicted"/>
<dbReference type="Gene3D" id="3.10.129.10">
    <property type="entry name" value="Hotdog Thioesterase"/>
    <property type="match status" value="1"/>
</dbReference>
<comment type="caution">
    <text evidence="3">The sequence shown here is derived from an EMBL/GenBank/DDBJ whole genome shotgun (WGS) entry which is preliminary data.</text>
</comment>
<gene>
    <name evidence="3" type="ORF">U6A24_20265</name>
</gene>
<dbReference type="NCBIfam" id="TIGR00369">
    <property type="entry name" value="unchar_dom_1"/>
    <property type="match status" value="1"/>
</dbReference>
<keyword evidence="4" id="KW-1185">Reference proteome</keyword>
<dbReference type="RefSeq" id="WP_324181844.1">
    <property type="nucleotide sequence ID" value="NZ_BAABAW010000011.1"/>
</dbReference>
<dbReference type="Proteomes" id="UP001327027">
    <property type="component" value="Unassembled WGS sequence"/>
</dbReference>
<dbReference type="PANTHER" id="PTHR42856">
    <property type="entry name" value="ACYL-COENZYME A THIOESTERASE PAAI"/>
    <property type="match status" value="1"/>
</dbReference>
<evidence type="ECO:0000313" key="4">
    <source>
        <dbReference type="Proteomes" id="UP001327027"/>
    </source>
</evidence>
<dbReference type="EC" id="3.1.2.-" evidence="3"/>
<evidence type="ECO:0000259" key="2">
    <source>
        <dbReference type="Pfam" id="PF03061"/>
    </source>
</evidence>
<dbReference type="SUPFAM" id="SSF54637">
    <property type="entry name" value="Thioesterase/thiol ester dehydrase-isomerase"/>
    <property type="match status" value="1"/>
</dbReference>
<dbReference type="PANTHER" id="PTHR42856:SF1">
    <property type="entry name" value="ACYL-COENZYME A THIOESTERASE PAAI"/>
    <property type="match status" value="1"/>
</dbReference>
<dbReference type="GO" id="GO:0016787">
    <property type="term" value="F:hydrolase activity"/>
    <property type="evidence" value="ECO:0007669"/>
    <property type="project" value="UniProtKB-KW"/>
</dbReference>